<dbReference type="GO" id="GO:0009737">
    <property type="term" value="P:response to abscisic acid"/>
    <property type="evidence" value="ECO:0007669"/>
    <property type="project" value="TreeGrafter"/>
</dbReference>
<dbReference type="PANTHER" id="PTHR33346:SF42">
    <property type="entry name" value="DEHYDRIN XERO 1"/>
    <property type="match status" value="1"/>
</dbReference>
<dbReference type="RefSeq" id="XP_021833772.1">
    <property type="nucleotide sequence ID" value="XM_021978080.1"/>
</dbReference>
<evidence type="ECO:0000313" key="4">
    <source>
        <dbReference type="Proteomes" id="UP000515124"/>
    </source>
</evidence>
<dbReference type="InterPro" id="IPR000167">
    <property type="entry name" value="Dehydrin"/>
</dbReference>
<feature type="compositionally biased region" description="Low complexity" evidence="3">
    <location>
        <begin position="89"/>
        <end position="100"/>
    </location>
</feature>
<evidence type="ECO:0000256" key="1">
    <source>
        <dbReference type="ARBA" id="ARBA00008403"/>
    </source>
</evidence>
<feature type="compositionally biased region" description="Basic and acidic residues" evidence="3">
    <location>
        <begin position="29"/>
        <end position="46"/>
    </location>
</feature>
<dbReference type="InterPro" id="IPR030513">
    <property type="entry name" value="Dehydrin_CS"/>
</dbReference>
<dbReference type="AlphaFoldDB" id="A0A6P5U346"/>
<evidence type="ECO:0000256" key="2">
    <source>
        <dbReference type="RuleBase" id="RU003995"/>
    </source>
</evidence>
<keyword evidence="4" id="KW-1185">Reference proteome</keyword>
<organism evidence="4 5">
    <name type="scientific">Prunus avium</name>
    <name type="common">Cherry</name>
    <name type="synonym">Cerasus avium</name>
    <dbReference type="NCBI Taxonomy" id="42229"/>
    <lineage>
        <taxon>Eukaryota</taxon>
        <taxon>Viridiplantae</taxon>
        <taxon>Streptophyta</taxon>
        <taxon>Embryophyta</taxon>
        <taxon>Tracheophyta</taxon>
        <taxon>Spermatophyta</taxon>
        <taxon>Magnoliopsida</taxon>
        <taxon>eudicotyledons</taxon>
        <taxon>Gunneridae</taxon>
        <taxon>Pentapetalae</taxon>
        <taxon>rosids</taxon>
        <taxon>fabids</taxon>
        <taxon>Rosales</taxon>
        <taxon>Rosaceae</taxon>
        <taxon>Amygdaloideae</taxon>
        <taxon>Amygdaleae</taxon>
        <taxon>Prunus</taxon>
    </lineage>
</organism>
<feature type="compositionally biased region" description="Polar residues" evidence="3">
    <location>
        <begin position="1"/>
        <end position="27"/>
    </location>
</feature>
<name>A0A6P5U346_PRUAV</name>
<dbReference type="GO" id="GO:0009414">
    <property type="term" value="P:response to water deprivation"/>
    <property type="evidence" value="ECO:0007669"/>
    <property type="project" value="UniProtKB-ARBA"/>
</dbReference>
<evidence type="ECO:0000313" key="5">
    <source>
        <dbReference type="RefSeq" id="XP_021833772.1"/>
    </source>
</evidence>
<dbReference type="GeneID" id="110773553"/>
<dbReference type="GO" id="GO:0005829">
    <property type="term" value="C:cytosol"/>
    <property type="evidence" value="ECO:0007669"/>
    <property type="project" value="TreeGrafter"/>
</dbReference>
<evidence type="ECO:0000256" key="3">
    <source>
        <dbReference type="SAM" id="MobiDB-lite"/>
    </source>
</evidence>
<dbReference type="GO" id="GO:0009631">
    <property type="term" value="P:cold acclimation"/>
    <property type="evidence" value="ECO:0007669"/>
    <property type="project" value="TreeGrafter"/>
</dbReference>
<dbReference type="Pfam" id="PF00257">
    <property type="entry name" value="Dehydrin"/>
    <property type="match status" value="2"/>
</dbReference>
<reference evidence="5" key="1">
    <citation type="submission" date="2025-08" db="UniProtKB">
        <authorList>
            <consortium name="RefSeq"/>
        </authorList>
    </citation>
    <scope>IDENTIFICATION</scope>
</reference>
<dbReference type="PROSITE" id="PS00823">
    <property type="entry name" value="DEHYDRIN_2"/>
    <property type="match status" value="1"/>
</dbReference>
<feature type="compositionally biased region" description="Basic and acidic residues" evidence="3">
    <location>
        <begin position="72"/>
        <end position="83"/>
    </location>
</feature>
<sequence length="154" mass="16578">MAHYQNQHGATAQSTDKYGNPVTSYTGSEPHRERGMMDKIKEKLPGTHDPYSSNSHTTGTTAPYGGTGHTGSEQHHGMMDKITDPYSSHTHTTGTTGTGHRQQKGTMDKIKEKLPGTGGHTTATTTPYGGTTTHTRQKKGIMDKIKAKLPGGHH</sequence>
<feature type="compositionally biased region" description="Low complexity" evidence="3">
    <location>
        <begin position="120"/>
        <end position="134"/>
    </location>
</feature>
<dbReference type="Proteomes" id="UP000515124">
    <property type="component" value="Unplaced"/>
</dbReference>
<dbReference type="PANTHER" id="PTHR33346">
    <property type="entry name" value="DEHYDRIN XERO 2-RELATED"/>
    <property type="match status" value="1"/>
</dbReference>
<protein>
    <submittedName>
        <fullName evidence="5">Dehydrin Xero 2-like</fullName>
    </submittedName>
</protein>
<accession>A0A6P5U346</accession>
<dbReference type="KEGG" id="pavi:110773553"/>
<comment type="similarity">
    <text evidence="1 2">Belongs to the plant dehydrin family.</text>
</comment>
<gene>
    <name evidence="5" type="primary">LOC110773553</name>
</gene>
<feature type="region of interest" description="Disordered" evidence="3">
    <location>
        <begin position="1"/>
        <end position="154"/>
    </location>
</feature>
<proteinExistence type="inferred from homology"/>